<comment type="subunit">
    <text evidence="6">Component of the Mediator complex.</text>
</comment>
<comment type="function">
    <text evidence="6">Component of the Mediator complex, a coactivator involved in the regulated transcription of nearly all RNA polymerase II-dependent genes. Mediator functions as a bridge to convey information from gene-specific regulatory proteins to the basal RNA polymerase II transcription machinery. Mediator is recruited to promoters by direct interactions with regulatory proteins and serves as a scaffold for the assembly of a functional preinitiation complex with RNA polymerase II and the general transcription factors.</text>
</comment>
<dbReference type="Gene3D" id="3.10.450.580">
    <property type="entry name" value="Mediator complex, subunit Med6"/>
    <property type="match status" value="1"/>
</dbReference>
<keyword evidence="6" id="KW-0010">Activator</keyword>
<dbReference type="InParanoid" id="A0A1E7FR02"/>
<keyword evidence="4 6" id="KW-0804">Transcription</keyword>
<dbReference type="OrthoDB" id="344220at2759"/>
<evidence type="ECO:0000313" key="7">
    <source>
        <dbReference type="EMBL" id="OEU20557.1"/>
    </source>
</evidence>
<gene>
    <name evidence="6" type="primary">MED6</name>
    <name evidence="7" type="ORF">FRACYDRAFT_234188</name>
</gene>
<evidence type="ECO:0000256" key="1">
    <source>
        <dbReference type="ARBA" id="ARBA00004123"/>
    </source>
</evidence>
<keyword evidence="8" id="KW-1185">Reference proteome</keyword>
<sequence length="246" mass="27058">MSETASFVDPVFLARFGLSRVNVVDYFLHPLNPFRTQNNTSNEVLNMQGISIGMLMQAGMGNHIPLSAMAAEDAYSKKLSALTGDQYELLLPADPNDSDHYTQPSPLYTIRHVIRTNQSSVKILGVYYVVEGVIYKSPNIRSLMKSNVARTLDGLAVVSLMKLNKRMKRRKILDNRKAGERNEAEEEGLRASAAIDQILVRLSKNSHVTTASALDDDDSDDDDDATSTKNIVRGGTIAVAEPSTNI</sequence>
<protein>
    <recommendedName>
        <fullName evidence="6">Mediator of RNA polymerase II transcription subunit 6</fullName>
    </recommendedName>
    <alternativeName>
        <fullName evidence="6">Mediator complex subunit 6</fullName>
    </alternativeName>
</protein>
<proteinExistence type="inferred from homology"/>
<keyword evidence="5 6" id="KW-0539">Nucleus</keyword>
<comment type="similarity">
    <text evidence="2 6">Belongs to the Mediator complex subunit 6 family.</text>
</comment>
<evidence type="ECO:0000256" key="5">
    <source>
        <dbReference type="ARBA" id="ARBA00023242"/>
    </source>
</evidence>
<dbReference type="Pfam" id="PF04934">
    <property type="entry name" value="Med6"/>
    <property type="match status" value="1"/>
</dbReference>
<dbReference type="GO" id="GO:0006357">
    <property type="term" value="P:regulation of transcription by RNA polymerase II"/>
    <property type="evidence" value="ECO:0007669"/>
    <property type="project" value="InterPro"/>
</dbReference>
<dbReference type="InterPro" id="IPR007018">
    <property type="entry name" value="Mediator_Med6"/>
</dbReference>
<dbReference type="PANTHER" id="PTHR13104">
    <property type="entry name" value="MED-6-RELATED"/>
    <property type="match status" value="1"/>
</dbReference>
<dbReference type="GO" id="GO:0003712">
    <property type="term" value="F:transcription coregulator activity"/>
    <property type="evidence" value="ECO:0007669"/>
    <property type="project" value="InterPro"/>
</dbReference>
<dbReference type="GO" id="GO:0016592">
    <property type="term" value="C:mediator complex"/>
    <property type="evidence" value="ECO:0007669"/>
    <property type="project" value="InterPro"/>
</dbReference>
<dbReference type="KEGG" id="fcy:FRACYDRAFT_234188"/>
<accession>A0A1E7FR02</accession>
<comment type="subcellular location">
    <subcellularLocation>
        <location evidence="1 6">Nucleus</location>
    </subcellularLocation>
</comment>
<dbReference type="Proteomes" id="UP000095751">
    <property type="component" value="Unassembled WGS sequence"/>
</dbReference>
<dbReference type="AlphaFoldDB" id="A0A1E7FR02"/>
<name>A0A1E7FR02_9STRA</name>
<evidence type="ECO:0000256" key="4">
    <source>
        <dbReference type="ARBA" id="ARBA00023163"/>
    </source>
</evidence>
<evidence type="ECO:0000256" key="6">
    <source>
        <dbReference type="RuleBase" id="RU364143"/>
    </source>
</evidence>
<organism evidence="7 8">
    <name type="scientific">Fragilariopsis cylindrus CCMP1102</name>
    <dbReference type="NCBI Taxonomy" id="635003"/>
    <lineage>
        <taxon>Eukaryota</taxon>
        <taxon>Sar</taxon>
        <taxon>Stramenopiles</taxon>
        <taxon>Ochrophyta</taxon>
        <taxon>Bacillariophyta</taxon>
        <taxon>Bacillariophyceae</taxon>
        <taxon>Bacillariophycidae</taxon>
        <taxon>Bacillariales</taxon>
        <taxon>Bacillariaceae</taxon>
        <taxon>Fragilariopsis</taxon>
    </lineage>
</organism>
<evidence type="ECO:0000256" key="3">
    <source>
        <dbReference type="ARBA" id="ARBA00023015"/>
    </source>
</evidence>
<evidence type="ECO:0000256" key="2">
    <source>
        <dbReference type="ARBA" id="ARBA00007526"/>
    </source>
</evidence>
<evidence type="ECO:0000313" key="8">
    <source>
        <dbReference type="Proteomes" id="UP000095751"/>
    </source>
</evidence>
<dbReference type="InterPro" id="IPR038566">
    <property type="entry name" value="Mediator_Med6_sf"/>
</dbReference>
<dbReference type="EMBL" id="KV784354">
    <property type="protein sequence ID" value="OEU20557.1"/>
    <property type="molecule type" value="Genomic_DNA"/>
</dbReference>
<keyword evidence="3 6" id="KW-0805">Transcription regulation</keyword>
<reference evidence="7 8" key="1">
    <citation type="submission" date="2016-09" db="EMBL/GenBank/DDBJ databases">
        <title>Extensive genetic diversity and differential bi-allelic expression allows diatom success in the polar Southern Ocean.</title>
        <authorList>
            <consortium name="DOE Joint Genome Institute"/>
            <person name="Mock T."/>
            <person name="Otillar R.P."/>
            <person name="Strauss J."/>
            <person name="Dupont C."/>
            <person name="Frickenhaus S."/>
            <person name="Maumus F."/>
            <person name="Mcmullan M."/>
            <person name="Sanges R."/>
            <person name="Schmutz J."/>
            <person name="Toseland A."/>
            <person name="Valas R."/>
            <person name="Veluchamy A."/>
            <person name="Ward B.J."/>
            <person name="Allen A."/>
            <person name="Barry K."/>
            <person name="Falciatore A."/>
            <person name="Ferrante M."/>
            <person name="Fortunato A.E."/>
            <person name="Gloeckner G."/>
            <person name="Gruber A."/>
            <person name="Hipkin R."/>
            <person name="Janech M."/>
            <person name="Kroth P."/>
            <person name="Leese F."/>
            <person name="Lindquist E."/>
            <person name="Lyon B.R."/>
            <person name="Martin J."/>
            <person name="Mayer C."/>
            <person name="Parker M."/>
            <person name="Quesneville H."/>
            <person name="Raymond J."/>
            <person name="Uhlig C."/>
            <person name="Valentin K.U."/>
            <person name="Worden A.Z."/>
            <person name="Armbrust E.V."/>
            <person name="Bowler C."/>
            <person name="Green B."/>
            <person name="Moulton V."/>
            <person name="Van Oosterhout C."/>
            <person name="Grigoriev I."/>
        </authorList>
    </citation>
    <scope>NUCLEOTIDE SEQUENCE [LARGE SCALE GENOMIC DNA]</scope>
    <source>
        <strain evidence="7 8">CCMP1102</strain>
    </source>
</reference>